<dbReference type="AlphaFoldDB" id="A0AAC9LQ37"/>
<evidence type="ECO:0000313" key="3">
    <source>
        <dbReference type="Proteomes" id="UP000187506"/>
    </source>
</evidence>
<evidence type="ECO:0000313" key="2">
    <source>
        <dbReference type="EMBL" id="APY01512.1"/>
    </source>
</evidence>
<dbReference type="Gene3D" id="2.170.270.10">
    <property type="entry name" value="SET domain"/>
    <property type="match status" value="1"/>
</dbReference>
<accession>A0AAC9LQ37</accession>
<evidence type="ECO:0000259" key="1">
    <source>
        <dbReference type="PROSITE" id="PS50280"/>
    </source>
</evidence>
<dbReference type="Pfam" id="PF00856">
    <property type="entry name" value="SET"/>
    <property type="match status" value="1"/>
</dbReference>
<keyword evidence="3" id="KW-1185">Reference proteome</keyword>
<dbReference type="InterPro" id="IPR046341">
    <property type="entry name" value="SET_dom_sf"/>
</dbReference>
<proteinExistence type="predicted"/>
<dbReference type="InterPro" id="IPR001214">
    <property type="entry name" value="SET_dom"/>
</dbReference>
<feature type="domain" description="SET" evidence="1">
    <location>
        <begin position="1"/>
        <end position="115"/>
    </location>
</feature>
<sequence length="123" mass="13829">MKPSQIPNAGNGLYTAIDIFKNEIISIFKGEIISTFEAEKRVNKGEDRYFINLLDGNIMDSMHTQCYAKYANDAKGIVNNTFKNNAKITLDSDDNVCIMATKNINAGDEVFCSYGKAYWQKHS</sequence>
<name>A0AAC9LQ37_9FLAO</name>
<gene>
    <name evidence="2" type="ORF">BWR22_10330</name>
</gene>
<dbReference type="EMBL" id="CP019352">
    <property type="protein sequence ID" value="APY01512.1"/>
    <property type="molecule type" value="Genomic_DNA"/>
</dbReference>
<dbReference type="PROSITE" id="PS50280">
    <property type="entry name" value="SET"/>
    <property type="match status" value="1"/>
</dbReference>
<dbReference type="SUPFAM" id="SSF82199">
    <property type="entry name" value="SET domain"/>
    <property type="match status" value="1"/>
</dbReference>
<reference evidence="2 3" key="1">
    <citation type="submission" date="2017-01" db="EMBL/GenBank/DDBJ databases">
        <title>Complete genome of Lacinutrix venerupis DOK2-8 isolated from seawater in Dokdo.</title>
        <authorList>
            <person name="Chi W.-J."/>
            <person name="Kim J.H."/>
        </authorList>
    </citation>
    <scope>NUCLEOTIDE SEQUENCE [LARGE SCALE GENOMIC DNA]</scope>
    <source>
        <strain evidence="2 3">DOK2-8</strain>
    </source>
</reference>
<organism evidence="2 3">
    <name type="scientific">Lacinutrix venerupis</name>
    <dbReference type="NCBI Taxonomy" id="1486034"/>
    <lineage>
        <taxon>Bacteria</taxon>
        <taxon>Pseudomonadati</taxon>
        <taxon>Bacteroidota</taxon>
        <taxon>Flavobacteriia</taxon>
        <taxon>Flavobacteriales</taxon>
        <taxon>Flavobacteriaceae</taxon>
        <taxon>Lacinutrix</taxon>
    </lineage>
</organism>
<dbReference type="KEGG" id="lvn:BWR22_10330"/>
<dbReference type="Proteomes" id="UP000187506">
    <property type="component" value="Chromosome"/>
</dbReference>
<protein>
    <submittedName>
        <fullName evidence="2">SET domain-containing protein-lysine N-methyltransferase</fullName>
    </submittedName>
</protein>